<keyword evidence="2" id="KW-1185">Reference proteome</keyword>
<dbReference type="AlphaFoldDB" id="A0A392RN92"/>
<evidence type="ECO:0000313" key="2">
    <source>
        <dbReference type="Proteomes" id="UP000265520"/>
    </source>
</evidence>
<organism evidence="1 2">
    <name type="scientific">Trifolium medium</name>
    <dbReference type="NCBI Taxonomy" id="97028"/>
    <lineage>
        <taxon>Eukaryota</taxon>
        <taxon>Viridiplantae</taxon>
        <taxon>Streptophyta</taxon>
        <taxon>Embryophyta</taxon>
        <taxon>Tracheophyta</taxon>
        <taxon>Spermatophyta</taxon>
        <taxon>Magnoliopsida</taxon>
        <taxon>eudicotyledons</taxon>
        <taxon>Gunneridae</taxon>
        <taxon>Pentapetalae</taxon>
        <taxon>rosids</taxon>
        <taxon>fabids</taxon>
        <taxon>Fabales</taxon>
        <taxon>Fabaceae</taxon>
        <taxon>Papilionoideae</taxon>
        <taxon>50 kb inversion clade</taxon>
        <taxon>NPAAA clade</taxon>
        <taxon>Hologalegina</taxon>
        <taxon>IRL clade</taxon>
        <taxon>Trifolieae</taxon>
        <taxon>Trifolium</taxon>
    </lineage>
</organism>
<sequence length="59" mass="6874">MAITKKGEKVLDAKFHTNSLFAKIETGRRSPAWSFHKLKFHKDNFLDTESFACSRESRE</sequence>
<evidence type="ECO:0000313" key="1">
    <source>
        <dbReference type="EMBL" id="MCI37016.1"/>
    </source>
</evidence>
<name>A0A392RN92_9FABA</name>
<accession>A0A392RN92</accession>
<proteinExistence type="predicted"/>
<dbReference type="Proteomes" id="UP000265520">
    <property type="component" value="Unassembled WGS sequence"/>
</dbReference>
<comment type="caution">
    <text evidence="1">The sequence shown here is derived from an EMBL/GenBank/DDBJ whole genome shotgun (WGS) entry which is preliminary data.</text>
</comment>
<dbReference type="EMBL" id="LXQA010239839">
    <property type="protein sequence ID" value="MCI37016.1"/>
    <property type="molecule type" value="Genomic_DNA"/>
</dbReference>
<protein>
    <submittedName>
        <fullName evidence="1">Uncharacterized protein</fullName>
    </submittedName>
</protein>
<feature type="non-terminal residue" evidence="1">
    <location>
        <position position="59"/>
    </location>
</feature>
<reference evidence="1 2" key="1">
    <citation type="journal article" date="2018" name="Front. Plant Sci.">
        <title>Red Clover (Trifolium pratense) and Zigzag Clover (T. medium) - A Picture of Genomic Similarities and Differences.</title>
        <authorList>
            <person name="Dluhosova J."/>
            <person name="Istvanek J."/>
            <person name="Nedelnik J."/>
            <person name="Repkova J."/>
        </authorList>
    </citation>
    <scope>NUCLEOTIDE SEQUENCE [LARGE SCALE GENOMIC DNA]</scope>
    <source>
        <strain evidence="2">cv. 10/8</strain>
        <tissue evidence="1">Leaf</tissue>
    </source>
</reference>